<dbReference type="AlphaFoldDB" id="A0A117QVX6"/>
<protein>
    <submittedName>
        <fullName evidence="1">Uncharacterized protein</fullName>
    </submittedName>
</protein>
<evidence type="ECO:0000313" key="1">
    <source>
        <dbReference type="EMBL" id="KUN55600.1"/>
    </source>
</evidence>
<dbReference type="Proteomes" id="UP000053669">
    <property type="component" value="Unassembled WGS sequence"/>
</dbReference>
<organism evidence="1 2">
    <name type="scientific">Streptomyces canus</name>
    <dbReference type="NCBI Taxonomy" id="58343"/>
    <lineage>
        <taxon>Bacteria</taxon>
        <taxon>Bacillati</taxon>
        <taxon>Actinomycetota</taxon>
        <taxon>Actinomycetes</taxon>
        <taxon>Kitasatosporales</taxon>
        <taxon>Streptomycetaceae</taxon>
        <taxon>Streptomyces</taxon>
        <taxon>Streptomyces aurantiacus group</taxon>
    </lineage>
</organism>
<evidence type="ECO:0000313" key="2">
    <source>
        <dbReference type="Proteomes" id="UP000053669"/>
    </source>
</evidence>
<dbReference type="EMBL" id="LMWU01000080">
    <property type="protein sequence ID" value="KUN55600.1"/>
    <property type="molecule type" value="Genomic_DNA"/>
</dbReference>
<comment type="caution">
    <text evidence="1">The sequence shown here is derived from an EMBL/GenBank/DDBJ whole genome shotgun (WGS) entry which is preliminary data.</text>
</comment>
<reference evidence="1 2" key="1">
    <citation type="submission" date="2015-10" db="EMBL/GenBank/DDBJ databases">
        <title>Draft genome sequence of Streptomyces canus DSM 40017, type strain for the species Streptomyces canus.</title>
        <authorList>
            <person name="Ruckert C."/>
            <person name="Winkler A."/>
            <person name="Kalinowski J."/>
            <person name="Kampfer P."/>
            <person name="Glaeser S."/>
        </authorList>
    </citation>
    <scope>NUCLEOTIDE SEQUENCE [LARGE SCALE GENOMIC DNA]</scope>
    <source>
        <strain evidence="1 2">DSM 40017</strain>
    </source>
</reference>
<sequence length="65" mass="7474">MFDKIRRRLLRTLLLSDSEGERVEAGEAVVDEDDQDRKWSCPPGEMVALERTAQHLHHSDDDLQG</sequence>
<proteinExistence type="predicted"/>
<accession>A0A117QVX6</accession>
<gene>
    <name evidence="1" type="ORF">AQJ46_49270</name>
</gene>
<name>A0A117QVX6_9ACTN</name>
<dbReference type="RefSeq" id="WP_059211896.1">
    <property type="nucleotide sequence ID" value="NZ_KQ948688.1"/>
</dbReference>